<evidence type="ECO:0000256" key="1">
    <source>
        <dbReference type="ARBA" id="ARBA00000098"/>
    </source>
</evidence>
<dbReference type="GO" id="GO:0016285">
    <property type="term" value="F:alanyl aminopeptidase activity"/>
    <property type="evidence" value="ECO:0007669"/>
    <property type="project" value="UniProtKB-EC"/>
</dbReference>
<evidence type="ECO:0000313" key="17">
    <source>
        <dbReference type="EMBL" id="SFN01967.1"/>
    </source>
</evidence>
<dbReference type="InterPro" id="IPR037144">
    <property type="entry name" value="Peptidase_M1_pepN_C_sf"/>
</dbReference>
<keyword evidence="11" id="KW-0482">Metalloprotease</keyword>
<evidence type="ECO:0000259" key="14">
    <source>
        <dbReference type="Pfam" id="PF11940"/>
    </source>
</evidence>
<dbReference type="InterPro" id="IPR014782">
    <property type="entry name" value="Peptidase_M1_dom"/>
</dbReference>
<evidence type="ECO:0000256" key="11">
    <source>
        <dbReference type="ARBA" id="ARBA00023049"/>
    </source>
</evidence>
<feature type="domain" description="Peptidase M1 alanyl aminopeptidase Ig-like fold" evidence="14">
    <location>
        <begin position="455"/>
        <end position="556"/>
    </location>
</feature>
<evidence type="ECO:0000256" key="12">
    <source>
        <dbReference type="NCBIfam" id="TIGR02414"/>
    </source>
</evidence>
<dbReference type="FunFam" id="3.30.2010.30:FF:000002">
    <property type="entry name" value="Putative aminopeptidase N"/>
    <property type="match status" value="1"/>
</dbReference>
<name>A0A1I4VLA9_9GAMM</name>
<dbReference type="InterPro" id="IPR035414">
    <property type="entry name" value="Peptidase_M1_pepN_Ig-like"/>
</dbReference>
<evidence type="ECO:0000256" key="10">
    <source>
        <dbReference type="ARBA" id="ARBA00022833"/>
    </source>
</evidence>
<evidence type="ECO:0000259" key="13">
    <source>
        <dbReference type="Pfam" id="PF01433"/>
    </source>
</evidence>
<evidence type="ECO:0000256" key="7">
    <source>
        <dbReference type="ARBA" id="ARBA00022670"/>
    </source>
</evidence>
<dbReference type="InterPro" id="IPR038438">
    <property type="entry name" value="PepN_Ig-like_sf"/>
</dbReference>
<evidence type="ECO:0000259" key="16">
    <source>
        <dbReference type="Pfam" id="PF17900"/>
    </source>
</evidence>
<accession>A0A1I4VLA9</accession>
<dbReference type="CDD" id="cd09600">
    <property type="entry name" value="M1_APN"/>
    <property type="match status" value="1"/>
</dbReference>
<sequence length="883" mass="98857">MNPSDRQTHPLVRLRDYRAPAWRMERVDLSFDLDAEQTLVEARLELRQDPERPDAELRLDGSALDLLEIRLDGRDIGTDRYRIEADGLVVCGVRGSAILETRSRIRPIANTAMQGLYLSGALETGFLLSQCEAEGFRHITWSIDRPDVLAPYTVTLRADRERYPVLLAGGGREAAGELDDGRHWVRYVDPQPKPSYLFALVAGRLHSIEDAYTTAEGRRVRLAIWAEAAVLDRCRHAMDCLKAAFLWDEQTYGRSYRLDAFHIVATHDFTMGAMENTGLNIFNSKYLLADPLHATDDDFRHVLAVVGHEYFHNWTGNRVTCRDWFQLSLKEGLTVYREQEFESDLASRTLRRIEDVRSLWRTQFAEDAGPLAHPVRPDQYREINNFYTTTVYDKGAEIVRMLATLLGREGFRRGMDLYFERHDGSAVTVEDFLAALGDANALDLGCWLGWYRQAGTPVLEAHSHYDAERRCLELTLRQHTAATSGQSEKQPLPIPVALAFFDQRGNRLPLQCDDAERLRGDVLLLEEAEATFRFTNLDSSPVTSLLRGYSAPVRLVTSFDARGLAILASHETDGFNRWQAADAMARQAFAQLLAGERGGQPFLEAWICSLRASLAESAIEPATLAEMLTVADLAALAEPLAEIDPDAVFKARLTLETSLARALEPELLESYAALASASAEGTEPAAQARRRLRNRCLQLLCVVDRRHHVLAAAHYTRASCLSDRLGALTCIVHSAASAAPALLEEFAAAYRDDPTVMDKWFAVQATMPSAAALERVCELTGHPAFRWDNPNKVHALLLGLAHRNPIVFHRLDGEGYRFTAAAIRKLDAINPQVAARLATAFGGWQRMEPRRRAVMREEMRRLRTAENLSADVADILGRSLGES</sequence>
<dbReference type="GO" id="GO:0006508">
    <property type="term" value="P:proteolysis"/>
    <property type="evidence" value="ECO:0007669"/>
    <property type="project" value="UniProtKB-UniRule"/>
</dbReference>
<dbReference type="InterPro" id="IPR042097">
    <property type="entry name" value="Aminopeptidase_N-like_N_sf"/>
</dbReference>
<evidence type="ECO:0000256" key="6">
    <source>
        <dbReference type="ARBA" id="ARBA00022438"/>
    </source>
</evidence>
<dbReference type="PRINTS" id="PR00756">
    <property type="entry name" value="ALADIPTASE"/>
</dbReference>
<gene>
    <name evidence="17" type="ORF">SAMN05216289_102203</name>
</gene>
<feature type="domain" description="Peptidase M1 alanyl aminopeptidase C-terminal" evidence="15">
    <location>
        <begin position="564"/>
        <end position="880"/>
    </location>
</feature>
<comment type="catalytic activity">
    <reaction evidence="1">
        <text>Release of an N-terminal amino acid, Xaa-|-Yaa- from a peptide, amide or arylamide. Xaa is preferably Ala, but may be most amino acids including Pro (slow action). When a terminal hydrophobic residue is followed by a prolyl residue, the two may be released as an intact Xaa-Pro dipeptide.</text>
        <dbReference type="EC" id="3.4.11.2"/>
    </reaction>
</comment>
<dbReference type="GO" id="GO:0008270">
    <property type="term" value="F:zinc ion binding"/>
    <property type="evidence" value="ECO:0007669"/>
    <property type="project" value="InterPro"/>
</dbReference>
<evidence type="ECO:0000259" key="15">
    <source>
        <dbReference type="Pfam" id="PF17432"/>
    </source>
</evidence>
<comment type="similarity">
    <text evidence="3">Belongs to the peptidase M1 family.</text>
</comment>
<dbReference type="SUPFAM" id="SSF63737">
    <property type="entry name" value="Leukotriene A4 hydrolase N-terminal domain"/>
    <property type="match status" value="1"/>
</dbReference>
<keyword evidence="6 17" id="KW-0031">Aminopeptidase</keyword>
<dbReference type="InterPro" id="IPR024601">
    <property type="entry name" value="Peptidase_M1_pepN_C"/>
</dbReference>
<keyword evidence="10" id="KW-0862">Zinc</keyword>
<dbReference type="OrthoDB" id="100605at2"/>
<dbReference type="InterPro" id="IPR045357">
    <property type="entry name" value="Aminopeptidase_N-like_N"/>
</dbReference>
<evidence type="ECO:0000256" key="3">
    <source>
        <dbReference type="ARBA" id="ARBA00010136"/>
    </source>
</evidence>
<dbReference type="PANTHER" id="PTHR46322:SF1">
    <property type="entry name" value="PUROMYCIN-SENSITIVE AMINOPEPTIDASE"/>
    <property type="match status" value="1"/>
</dbReference>
<dbReference type="InterPro" id="IPR027268">
    <property type="entry name" value="Peptidase_M4/M1_CTD_sf"/>
</dbReference>
<evidence type="ECO:0000256" key="9">
    <source>
        <dbReference type="ARBA" id="ARBA00022801"/>
    </source>
</evidence>
<evidence type="ECO:0000256" key="4">
    <source>
        <dbReference type="ARBA" id="ARBA00012564"/>
    </source>
</evidence>
<evidence type="ECO:0000256" key="8">
    <source>
        <dbReference type="ARBA" id="ARBA00022723"/>
    </source>
</evidence>
<dbReference type="Gene3D" id="2.60.40.1840">
    <property type="match status" value="1"/>
</dbReference>
<dbReference type="RefSeq" id="WP_092404489.1">
    <property type="nucleotide sequence ID" value="NZ_FOVF01000002.1"/>
</dbReference>
<comment type="cofactor">
    <cofactor evidence="2">
        <name>Zn(2+)</name>
        <dbReference type="ChEBI" id="CHEBI:29105"/>
    </cofactor>
</comment>
<dbReference type="Gene3D" id="1.10.390.10">
    <property type="entry name" value="Neutral Protease Domain 2"/>
    <property type="match status" value="1"/>
</dbReference>
<dbReference type="Gene3D" id="1.25.50.10">
    <property type="entry name" value="Peptidase M1, alanyl aminopeptidase, C-terminal domain"/>
    <property type="match status" value="1"/>
</dbReference>
<keyword evidence="18" id="KW-1185">Reference proteome</keyword>
<feature type="domain" description="Aminopeptidase N-like N-terminal" evidence="16">
    <location>
        <begin position="110"/>
        <end position="197"/>
    </location>
</feature>
<dbReference type="PANTHER" id="PTHR46322">
    <property type="entry name" value="PUROMYCIN-SENSITIVE AMINOPEPTIDASE"/>
    <property type="match status" value="1"/>
</dbReference>
<dbReference type="EC" id="3.4.11.2" evidence="4 12"/>
<dbReference type="Pfam" id="PF11940">
    <property type="entry name" value="DUF3458"/>
    <property type="match status" value="1"/>
</dbReference>
<keyword evidence="8" id="KW-0479">Metal-binding</keyword>
<dbReference type="STRING" id="578942.SAMN05216289_102203"/>
<dbReference type="FunFam" id="2.60.40.1840:FF:000001">
    <property type="entry name" value="Aminopeptidase N"/>
    <property type="match status" value="1"/>
</dbReference>
<protein>
    <recommendedName>
        <fullName evidence="5 12">Aminopeptidase N</fullName>
        <ecNumber evidence="4 12">3.4.11.2</ecNumber>
    </recommendedName>
</protein>
<dbReference type="AlphaFoldDB" id="A0A1I4VLA9"/>
<dbReference type="Gene3D" id="3.30.2010.30">
    <property type="match status" value="1"/>
</dbReference>
<evidence type="ECO:0000313" key="18">
    <source>
        <dbReference type="Proteomes" id="UP000198575"/>
    </source>
</evidence>
<dbReference type="Gene3D" id="2.60.40.1730">
    <property type="entry name" value="tricorn interacting facor f3 domain"/>
    <property type="match status" value="1"/>
</dbReference>
<dbReference type="EMBL" id="FOVF01000002">
    <property type="protein sequence ID" value="SFN01967.1"/>
    <property type="molecule type" value="Genomic_DNA"/>
</dbReference>
<organism evidence="17 18">
    <name type="scientific">Dokdonella immobilis</name>
    <dbReference type="NCBI Taxonomy" id="578942"/>
    <lineage>
        <taxon>Bacteria</taxon>
        <taxon>Pseudomonadati</taxon>
        <taxon>Pseudomonadota</taxon>
        <taxon>Gammaproteobacteria</taxon>
        <taxon>Lysobacterales</taxon>
        <taxon>Rhodanobacteraceae</taxon>
        <taxon>Dokdonella</taxon>
    </lineage>
</organism>
<evidence type="ECO:0000256" key="5">
    <source>
        <dbReference type="ARBA" id="ARBA00015611"/>
    </source>
</evidence>
<keyword evidence="7" id="KW-0645">Protease</keyword>
<proteinExistence type="inferred from homology"/>
<dbReference type="SUPFAM" id="SSF55486">
    <property type="entry name" value="Metalloproteases ('zincins'), catalytic domain"/>
    <property type="match status" value="1"/>
</dbReference>
<keyword evidence="9" id="KW-0378">Hydrolase</keyword>
<dbReference type="NCBIfam" id="TIGR02414">
    <property type="entry name" value="pepN_proteo"/>
    <property type="match status" value="1"/>
</dbReference>
<feature type="domain" description="Peptidase M1 membrane alanine aminopeptidase" evidence="13">
    <location>
        <begin position="237"/>
        <end position="444"/>
    </location>
</feature>
<dbReference type="InterPro" id="IPR012779">
    <property type="entry name" value="Peptidase_M1_pepN"/>
</dbReference>
<evidence type="ECO:0000256" key="2">
    <source>
        <dbReference type="ARBA" id="ARBA00001947"/>
    </source>
</evidence>
<dbReference type="Pfam" id="PF17432">
    <property type="entry name" value="DUF3458_C"/>
    <property type="match status" value="1"/>
</dbReference>
<dbReference type="GO" id="GO:0008237">
    <property type="term" value="F:metallopeptidase activity"/>
    <property type="evidence" value="ECO:0007669"/>
    <property type="project" value="UniProtKB-UniRule"/>
</dbReference>
<reference evidence="17 18" key="1">
    <citation type="submission" date="2016-10" db="EMBL/GenBank/DDBJ databases">
        <authorList>
            <person name="de Groot N.N."/>
        </authorList>
    </citation>
    <scope>NUCLEOTIDE SEQUENCE [LARGE SCALE GENOMIC DNA]</scope>
    <source>
        <strain evidence="17 18">CGMCC 1.7659</strain>
    </source>
</reference>
<dbReference type="Proteomes" id="UP000198575">
    <property type="component" value="Unassembled WGS sequence"/>
</dbReference>
<dbReference type="Pfam" id="PF17900">
    <property type="entry name" value="Peptidase_M1_N"/>
    <property type="match status" value="1"/>
</dbReference>
<dbReference type="Pfam" id="PF01433">
    <property type="entry name" value="Peptidase_M1"/>
    <property type="match status" value="1"/>
</dbReference>
<dbReference type="InterPro" id="IPR001930">
    <property type="entry name" value="Peptidase_M1"/>
</dbReference>